<dbReference type="PANTHER" id="PTHR23195">
    <property type="entry name" value="YEATS DOMAIN"/>
    <property type="match status" value="1"/>
</dbReference>
<dbReference type="GO" id="GO:0006355">
    <property type="term" value="P:regulation of DNA-templated transcription"/>
    <property type="evidence" value="ECO:0007669"/>
    <property type="project" value="InterPro"/>
</dbReference>
<evidence type="ECO:0000313" key="6">
    <source>
        <dbReference type="EMBL" id="RUS24917.1"/>
    </source>
</evidence>
<keyword evidence="1 2" id="KW-0539">Nucleus</keyword>
<protein>
    <submittedName>
        <fullName evidence="6">Yeats family-domain-containing protein</fullName>
    </submittedName>
</protein>
<feature type="region of interest" description="Disordered" evidence="4">
    <location>
        <begin position="513"/>
        <end position="540"/>
    </location>
</feature>
<accession>A0A433Q568</accession>
<feature type="coiled-coil region" evidence="3">
    <location>
        <begin position="59"/>
        <end position="86"/>
    </location>
</feature>
<name>A0A433Q568_9FUNG</name>
<feature type="region of interest" description="Disordered" evidence="4">
    <location>
        <begin position="480"/>
        <end position="499"/>
    </location>
</feature>
<feature type="region of interest" description="Disordered" evidence="4">
    <location>
        <begin position="243"/>
        <end position="262"/>
    </location>
</feature>
<dbReference type="InterPro" id="IPR038704">
    <property type="entry name" value="YEAST_sf"/>
</dbReference>
<evidence type="ECO:0000256" key="4">
    <source>
        <dbReference type="SAM" id="MobiDB-lite"/>
    </source>
</evidence>
<reference evidence="6 7" key="1">
    <citation type="journal article" date="2018" name="New Phytol.">
        <title>Phylogenomics of Endogonaceae and evolution of mycorrhizas within Mucoromycota.</title>
        <authorList>
            <person name="Chang Y."/>
            <person name="Desiro A."/>
            <person name="Na H."/>
            <person name="Sandor L."/>
            <person name="Lipzen A."/>
            <person name="Clum A."/>
            <person name="Barry K."/>
            <person name="Grigoriev I.V."/>
            <person name="Martin F.M."/>
            <person name="Stajich J.E."/>
            <person name="Smith M.E."/>
            <person name="Bonito G."/>
            <person name="Spatafora J.W."/>
        </authorList>
    </citation>
    <scope>NUCLEOTIDE SEQUENCE [LARGE SCALE GENOMIC DNA]</scope>
    <source>
        <strain evidence="6 7">AD002</strain>
    </source>
</reference>
<feature type="region of interest" description="Disordered" evidence="4">
    <location>
        <begin position="268"/>
        <end position="430"/>
    </location>
</feature>
<dbReference type="EMBL" id="RBNJ01014571">
    <property type="protein sequence ID" value="RUS24917.1"/>
    <property type="molecule type" value="Genomic_DNA"/>
</dbReference>
<feature type="compositionally biased region" description="Polar residues" evidence="4">
    <location>
        <begin position="1"/>
        <end position="10"/>
    </location>
</feature>
<feature type="region of interest" description="Disordered" evidence="4">
    <location>
        <begin position="1"/>
        <end position="42"/>
    </location>
</feature>
<dbReference type="CDD" id="cd16907">
    <property type="entry name" value="YEATS_YEATS2_like"/>
    <property type="match status" value="1"/>
</dbReference>
<evidence type="ECO:0000256" key="3">
    <source>
        <dbReference type="SAM" id="Coils"/>
    </source>
</evidence>
<dbReference type="PROSITE" id="PS51037">
    <property type="entry name" value="YEATS"/>
    <property type="match status" value="1"/>
</dbReference>
<evidence type="ECO:0000313" key="7">
    <source>
        <dbReference type="Proteomes" id="UP000274822"/>
    </source>
</evidence>
<evidence type="ECO:0000259" key="5">
    <source>
        <dbReference type="PROSITE" id="PS51037"/>
    </source>
</evidence>
<comment type="caution">
    <text evidence="6">The sequence shown here is derived from an EMBL/GenBank/DDBJ whole genome shotgun (WGS) entry which is preliminary data.</text>
</comment>
<evidence type="ECO:0000256" key="2">
    <source>
        <dbReference type="PROSITE-ProRule" id="PRU00376"/>
    </source>
</evidence>
<keyword evidence="3" id="KW-0175">Coiled coil</keyword>
<dbReference type="AlphaFoldDB" id="A0A433Q568"/>
<evidence type="ECO:0000256" key="1">
    <source>
        <dbReference type="ARBA" id="ARBA00023242"/>
    </source>
</evidence>
<organism evidence="6 7">
    <name type="scientific">Jimgerdemannia flammicorona</name>
    <dbReference type="NCBI Taxonomy" id="994334"/>
    <lineage>
        <taxon>Eukaryota</taxon>
        <taxon>Fungi</taxon>
        <taxon>Fungi incertae sedis</taxon>
        <taxon>Mucoromycota</taxon>
        <taxon>Mucoromycotina</taxon>
        <taxon>Endogonomycetes</taxon>
        <taxon>Endogonales</taxon>
        <taxon>Endogonaceae</taxon>
        <taxon>Jimgerdemannia</taxon>
    </lineage>
</organism>
<feature type="domain" description="YEATS" evidence="5">
    <location>
        <begin position="562"/>
        <end position="674"/>
    </location>
</feature>
<dbReference type="InterPro" id="IPR005033">
    <property type="entry name" value="YEATS"/>
</dbReference>
<gene>
    <name evidence="6" type="ORF">BC938DRAFT_472908</name>
</gene>
<dbReference type="InterPro" id="IPR055129">
    <property type="entry name" value="YEATS_dom"/>
</dbReference>
<dbReference type="Gene3D" id="2.60.40.1970">
    <property type="entry name" value="YEATS domain"/>
    <property type="match status" value="1"/>
</dbReference>
<feature type="compositionally biased region" description="Low complexity" evidence="4">
    <location>
        <begin position="321"/>
        <end position="366"/>
    </location>
</feature>
<dbReference type="GO" id="GO:0000785">
    <property type="term" value="C:chromatin"/>
    <property type="evidence" value="ECO:0007669"/>
    <property type="project" value="UniProtKB-ARBA"/>
</dbReference>
<dbReference type="GO" id="GO:0005634">
    <property type="term" value="C:nucleus"/>
    <property type="evidence" value="ECO:0007669"/>
    <property type="project" value="UniProtKB-SubCell"/>
</dbReference>
<comment type="subcellular location">
    <subcellularLocation>
        <location evidence="2">Nucleus</location>
    </subcellularLocation>
</comment>
<dbReference type="Pfam" id="PF03366">
    <property type="entry name" value="YEATS"/>
    <property type="match status" value="1"/>
</dbReference>
<feature type="compositionally biased region" description="Pro residues" evidence="4">
    <location>
        <begin position="23"/>
        <end position="34"/>
    </location>
</feature>
<feature type="compositionally biased region" description="Low complexity" evidence="4">
    <location>
        <begin position="303"/>
        <end position="313"/>
    </location>
</feature>
<dbReference type="Proteomes" id="UP000274822">
    <property type="component" value="Unassembled WGS sequence"/>
</dbReference>
<sequence>MLTDNSTHNHTGPVLPVATLPIPTKPPHPAPTPTPSDKDNDETRRKIIAIIDHQFDLEIVMKHRELAAIQDEIAKAEDTLDDLRLAIVNELVHPDPDLNHHNTRRARLHNDFPMAAGSSSVGGASRRKISDHAKRHGKAAAAVGVHSGKAYLFARRADGTFVSWKGGFRCRPIFCSPLSRRFPTFYDTNSPPSCRYWHSETRRLACPRCKKDDFTNQQGFVNHCRLAHGLEFANYEETVRTSGIPVDESEVPPDHASRHRPVMKSVVANGVAKQAVPRPTIKEFDEEVNLDDDPSKSAAAGPSTTTTTTTTTDGLRRRRSSLSSSSLPSTSSSNSSSGSSSSASDGESTSSSSSSSSSGSSSFRSGPELEPDAPARAAAKNGPKRTPVMANGVSRMEIDDEGKAERDGPGSGDETNIARRREENESGTDDENELTARMEALTQGGAHEVSSARVLAQVGTTTSRGQLRRRSSTPAALIAAAGEAGRTRSVTPRAGNASDAVKAEGVAVRVENVLDGRARERSRSRSGTPGSKMMGGGDKRGEMRVVTAMGGLGLGQVRGEDDGSRFYVKKRVVIGNVSKFVPKEKRDPHLAKFTHKWMVYVVGPPNAPPIATFVSRVRFHLHPSYHPHDVVDVNVPPFHLTRYGWGEFPLRVRLFFVDRKNKPVDVIHVLKVRG</sequence>
<keyword evidence="7" id="KW-1185">Reference proteome</keyword>
<proteinExistence type="predicted"/>
<feature type="compositionally biased region" description="Basic and acidic residues" evidence="4">
    <location>
        <begin position="513"/>
        <end position="523"/>
    </location>
</feature>